<feature type="domain" description="KRAB" evidence="1">
    <location>
        <begin position="8"/>
        <end position="78"/>
    </location>
</feature>
<dbReference type="PANTHER" id="PTHR23232">
    <property type="entry name" value="KRAB DOMAIN C2H2 ZINC FINGER"/>
    <property type="match status" value="1"/>
</dbReference>
<dbReference type="Pfam" id="PF01352">
    <property type="entry name" value="KRAB"/>
    <property type="match status" value="1"/>
</dbReference>
<dbReference type="PROSITE" id="PS50805">
    <property type="entry name" value="KRAB"/>
    <property type="match status" value="1"/>
</dbReference>
<sequence>MHSAFSVLSHKEQEESQFQEEWGQLDPDQRTLYRDVMLENYNILISLGQCIAKPEEVFKLEQEAAWILEEEFASQGYLGSLWLLHCEVAVQGQGWKQEDESRGFAGICVIRWGSAQSGSTGDGNRWLDSGYILKVVSTGIF</sequence>
<reference evidence="2 3" key="1">
    <citation type="journal article" date="2009" name="Science">
        <title>Genome sequence, comparative analysis, and population genetics of the domestic horse.</title>
        <authorList>
            <consortium name="Broad Institute Genome Sequencing Platform"/>
            <consortium name="Broad Institute Whole Genome Assembly Team"/>
            <person name="Wade C.M."/>
            <person name="Giulotto E."/>
            <person name="Sigurdsson S."/>
            <person name="Zoli M."/>
            <person name="Gnerre S."/>
            <person name="Imsland F."/>
            <person name="Lear T.L."/>
            <person name="Adelson D.L."/>
            <person name="Bailey E."/>
            <person name="Bellone R.R."/>
            <person name="Bloecker H."/>
            <person name="Distl O."/>
            <person name="Edgar R.C."/>
            <person name="Garber M."/>
            <person name="Leeb T."/>
            <person name="Mauceli E."/>
            <person name="MacLeod J.N."/>
            <person name="Penedo M.C.T."/>
            <person name="Raison J.M."/>
            <person name="Sharpe T."/>
            <person name="Vogel J."/>
            <person name="Andersson L."/>
            <person name="Antczak D.F."/>
            <person name="Biagi T."/>
            <person name="Binns M.M."/>
            <person name="Chowdhary B.P."/>
            <person name="Coleman S.J."/>
            <person name="Della Valle G."/>
            <person name="Fryc S."/>
            <person name="Guerin G."/>
            <person name="Hasegawa T."/>
            <person name="Hill E.W."/>
            <person name="Jurka J."/>
            <person name="Kiialainen A."/>
            <person name="Lindgren G."/>
            <person name="Liu J."/>
            <person name="Magnani E."/>
            <person name="Mickelson J.R."/>
            <person name="Murray J."/>
            <person name="Nergadze S.G."/>
            <person name="Onofrio R."/>
            <person name="Pedroni S."/>
            <person name="Piras M.F."/>
            <person name="Raudsepp T."/>
            <person name="Rocchi M."/>
            <person name="Roeed K.H."/>
            <person name="Ryder O.A."/>
            <person name="Searle S."/>
            <person name="Skow L."/>
            <person name="Swinburne J.E."/>
            <person name="Syvaenen A.C."/>
            <person name="Tozaki T."/>
            <person name="Valberg S.J."/>
            <person name="Vaudin M."/>
            <person name="White J.R."/>
            <person name="Zody M.C."/>
            <person name="Lander E.S."/>
            <person name="Lindblad-Toh K."/>
        </authorList>
    </citation>
    <scope>NUCLEOTIDE SEQUENCE [LARGE SCALE GENOMIC DNA]</scope>
    <source>
        <strain evidence="2 3">Thoroughbred</strain>
    </source>
</reference>
<dbReference type="Gene3D" id="6.10.140.140">
    <property type="match status" value="1"/>
</dbReference>
<dbReference type="SMART" id="SM00349">
    <property type="entry name" value="KRAB"/>
    <property type="match status" value="1"/>
</dbReference>
<dbReference type="PANTHER" id="PTHR23232:SF144">
    <property type="entry name" value="KRAB DOMAIN-CONTAINING PROTEIN"/>
    <property type="match status" value="1"/>
</dbReference>
<dbReference type="InterPro" id="IPR001909">
    <property type="entry name" value="KRAB"/>
</dbReference>
<dbReference type="InterPro" id="IPR050169">
    <property type="entry name" value="Krueppel_C2H2_ZnF"/>
</dbReference>
<dbReference type="GeneTree" id="ENSGT00940000162764"/>
<evidence type="ECO:0000313" key="2">
    <source>
        <dbReference type="Ensembl" id="ENSECAP00000063697.1"/>
    </source>
</evidence>
<name>A0A9L0RLN6_HORSE</name>
<keyword evidence="3" id="KW-1185">Reference proteome</keyword>
<dbReference type="CDD" id="cd07765">
    <property type="entry name" value="KRAB_A-box"/>
    <property type="match status" value="1"/>
</dbReference>
<reference evidence="2" key="2">
    <citation type="submission" date="2025-08" db="UniProtKB">
        <authorList>
            <consortium name="Ensembl"/>
        </authorList>
    </citation>
    <scope>IDENTIFICATION</scope>
    <source>
        <strain evidence="2">Thoroughbred</strain>
    </source>
</reference>
<reference evidence="2" key="3">
    <citation type="submission" date="2025-09" db="UniProtKB">
        <authorList>
            <consortium name="Ensembl"/>
        </authorList>
    </citation>
    <scope>IDENTIFICATION</scope>
    <source>
        <strain evidence="2">Thoroughbred</strain>
    </source>
</reference>
<evidence type="ECO:0000313" key="3">
    <source>
        <dbReference type="Proteomes" id="UP000002281"/>
    </source>
</evidence>
<accession>A0A9L0RLN6</accession>
<dbReference type="SUPFAM" id="SSF109640">
    <property type="entry name" value="KRAB domain (Kruppel-associated box)"/>
    <property type="match status" value="1"/>
</dbReference>
<dbReference type="GO" id="GO:0006355">
    <property type="term" value="P:regulation of DNA-templated transcription"/>
    <property type="evidence" value="ECO:0007669"/>
    <property type="project" value="InterPro"/>
</dbReference>
<dbReference type="AlphaFoldDB" id="A0A9L0RLN6"/>
<dbReference type="KEGG" id="ecb:100056155"/>
<proteinExistence type="predicted"/>
<organism evidence="2 3">
    <name type="scientific">Equus caballus</name>
    <name type="common">Horse</name>
    <dbReference type="NCBI Taxonomy" id="9796"/>
    <lineage>
        <taxon>Eukaryota</taxon>
        <taxon>Metazoa</taxon>
        <taxon>Chordata</taxon>
        <taxon>Craniata</taxon>
        <taxon>Vertebrata</taxon>
        <taxon>Euteleostomi</taxon>
        <taxon>Mammalia</taxon>
        <taxon>Eutheria</taxon>
        <taxon>Laurasiatheria</taxon>
        <taxon>Perissodactyla</taxon>
        <taxon>Equidae</taxon>
        <taxon>Equus</taxon>
    </lineage>
</organism>
<dbReference type="Ensembl" id="ENSECAT00000105321.1">
    <property type="protein sequence ID" value="ENSECAP00000063697.1"/>
    <property type="gene ID" value="ENSECAG00000045409.1"/>
</dbReference>
<protein>
    <recommendedName>
        <fullName evidence="1">KRAB domain-containing protein</fullName>
    </recommendedName>
</protein>
<dbReference type="Proteomes" id="UP000002281">
    <property type="component" value="Chromosome 1"/>
</dbReference>
<dbReference type="InterPro" id="IPR036051">
    <property type="entry name" value="KRAB_dom_sf"/>
</dbReference>
<evidence type="ECO:0000259" key="1">
    <source>
        <dbReference type="PROSITE" id="PS50805"/>
    </source>
</evidence>